<sequence>MPRKPSTTTIEIPTVLLKAIMQHDSLWNAVETFDNIGEERDGTESAEFFLQAKHLAKLHHLLNAASTRSKRRKATKVDISCLLAEVFGNRGVDILAVFGYASLMPSLNTPHTAGDLVVDAGWKPSEAAHWYRLAAIRGIGFCSESGVAL</sequence>
<name>A0A6J5Q5J5_9CAUD</name>
<gene>
    <name evidence="1" type="ORF">UFOVP995_42</name>
</gene>
<evidence type="ECO:0000313" key="1">
    <source>
        <dbReference type="EMBL" id="CAB4176625.1"/>
    </source>
</evidence>
<accession>A0A6J5Q5J5</accession>
<proteinExistence type="predicted"/>
<organism evidence="1">
    <name type="scientific">uncultured Caudovirales phage</name>
    <dbReference type="NCBI Taxonomy" id="2100421"/>
    <lineage>
        <taxon>Viruses</taxon>
        <taxon>Duplodnaviria</taxon>
        <taxon>Heunggongvirae</taxon>
        <taxon>Uroviricota</taxon>
        <taxon>Caudoviricetes</taxon>
        <taxon>Peduoviridae</taxon>
        <taxon>Maltschvirus</taxon>
        <taxon>Maltschvirus maltsch</taxon>
    </lineage>
</organism>
<reference evidence="1" key="1">
    <citation type="submission" date="2020-05" db="EMBL/GenBank/DDBJ databases">
        <authorList>
            <person name="Chiriac C."/>
            <person name="Salcher M."/>
            <person name="Ghai R."/>
            <person name="Kavagutti S V."/>
        </authorList>
    </citation>
    <scope>NUCLEOTIDE SEQUENCE</scope>
</reference>
<protein>
    <submittedName>
        <fullName evidence="1">Uncharacterized protein</fullName>
    </submittedName>
</protein>
<dbReference type="EMBL" id="LR796934">
    <property type="protein sequence ID" value="CAB4176625.1"/>
    <property type="molecule type" value="Genomic_DNA"/>
</dbReference>